<dbReference type="InterPro" id="IPR036271">
    <property type="entry name" value="Tet_transcr_reg_TetR-rel_C_sf"/>
</dbReference>
<feature type="domain" description="Tetracycline repressor TetR C-terminal" evidence="3">
    <location>
        <begin position="98"/>
        <end position="242"/>
    </location>
</feature>
<dbReference type="SUPFAM" id="SSF46689">
    <property type="entry name" value="Homeodomain-like"/>
    <property type="match status" value="1"/>
</dbReference>
<dbReference type="Gene3D" id="1.10.357.10">
    <property type="entry name" value="Tetracycline Repressor, domain 2"/>
    <property type="match status" value="1"/>
</dbReference>
<evidence type="ECO:0000313" key="5">
    <source>
        <dbReference type="Proteomes" id="UP001429745"/>
    </source>
</evidence>
<keyword evidence="1" id="KW-0805">Transcription regulation</keyword>
<dbReference type="InterPro" id="IPR004111">
    <property type="entry name" value="Repressor_TetR_C"/>
</dbReference>
<comment type="caution">
    <text evidence="4">The sequence shown here is derived from an EMBL/GenBank/DDBJ whole genome shotgun (WGS) entry which is preliminary data.</text>
</comment>
<reference evidence="4 5" key="1">
    <citation type="submission" date="2020-04" db="EMBL/GenBank/DDBJ databases">
        <title>CFH 90308 Microbacterium sp.</title>
        <authorList>
            <person name="Nie G."/>
            <person name="Ming H."/>
            <person name="Xia T."/>
        </authorList>
    </citation>
    <scope>NUCLEOTIDE SEQUENCE [LARGE SCALE GENOMIC DNA]</scope>
    <source>
        <strain evidence="4 5">CFH 90308</strain>
    </source>
</reference>
<name>A0ABX1KAU9_9MICO</name>
<proteinExistence type="predicted"/>
<keyword evidence="2" id="KW-0804">Transcription</keyword>
<gene>
    <name evidence="4" type="ORF">HF576_05275</name>
</gene>
<evidence type="ECO:0000313" key="4">
    <source>
        <dbReference type="EMBL" id="NLP83250.1"/>
    </source>
</evidence>
<dbReference type="RefSeq" id="WP_168911682.1">
    <property type="nucleotide sequence ID" value="NZ_JABACI010000001.1"/>
</dbReference>
<dbReference type="InterPro" id="IPR009057">
    <property type="entry name" value="Homeodomain-like_sf"/>
</dbReference>
<dbReference type="SUPFAM" id="SSF48498">
    <property type="entry name" value="Tetracyclin repressor-like, C-terminal domain"/>
    <property type="match status" value="1"/>
</dbReference>
<sequence>MSQSEAAGPAEGLPPALRRAWGARAPRGARGRRASLDIDTIVMRAVELADAGGVSALSLVRLADSLNVTPNALYRYLDSREELDILLREYALADPPSAAPHDDWQAAARDWAHRLRARYLAHPWLADLRLTVPITPNALGWLEALLARLEGSPLGTAETIRAATLLDGYIRAQFISQRDVRAWAEDPSSEDGDLTGQVLPFIDARGYDRVAALFREGVYREPTKEIHDRDFEYGLDRILLGLSFAEGSQDHSPATSRGARPRG</sequence>
<evidence type="ECO:0000256" key="1">
    <source>
        <dbReference type="ARBA" id="ARBA00023015"/>
    </source>
</evidence>
<accession>A0ABX1KAU9</accession>
<dbReference type="EMBL" id="JABACI010000001">
    <property type="protein sequence ID" value="NLP83250.1"/>
    <property type="molecule type" value="Genomic_DNA"/>
</dbReference>
<protein>
    <submittedName>
        <fullName evidence="4">TetR/AcrR family transcriptional regulator</fullName>
    </submittedName>
</protein>
<evidence type="ECO:0000256" key="2">
    <source>
        <dbReference type="ARBA" id="ARBA00023163"/>
    </source>
</evidence>
<evidence type="ECO:0000259" key="3">
    <source>
        <dbReference type="Pfam" id="PF02909"/>
    </source>
</evidence>
<dbReference type="Pfam" id="PF02909">
    <property type="entry name" value="TetR_C_1"/>
    <property type="match status" value="1"/>
</dbReference>
<organism evidence="4 5">
    <name type="scientific">Microbacterium salsuginis</name>
    <dbReference type="NCBI Taxonomy" id="2722803"/>
    <lineage>
        <taxon>Bacteria</taxon>
        <taxon>Bacillati</taxon>
        <taxon>Actinomycetota</taxon>
        <taxon>Actinomycetes</taxon>
        <taxon>Micrococcales</taxon>
        <taxon>Microbacteriaceae</taxon>
        <taxon>Microbacterium</taxon>
    </lineage>
</organism>
<keyword evidence="5" id="KW-1185">Reference proteome</keyword>
<dbReference type="Proteomes" id="UP001429745">
    <property type="component" value="Unassembled WGS sequence"/>
</dbReference>
<dbReference type="Gene3D" id="1.10.10.60">
    <property type="entry name" value="Homeodomain-like"/>
    <property type="match status" value="1"/>
</dbReference>